<dbReference type="Proteomes" id="UP001595783">
    <property type="component" value="Unassembled WGS sequence"/>
</dbReference>
<evidence type="ECO:0000256" key="5">
    <source>
        <dbReference type="ARBA" id="ARBA00015403"/>
    </source>
</evidence>
<gene>
    <name evidence="15" type="ORF">ACFOPX_01985</name>
</gene>
<keyword evidence="7" id="KW-0479">Metal-binding</keyword>
<dbReference type="PANTHER" id="PTHR46522:SF1">
    <property type="entry name" value="INACTIVE CYTIDINE MONOPHOSPHATE-N-ACETYLNEURAMINIC ACID HYDROXYLASE"/>
    <property type="match status" value="1"/>
</dbReference>
<evidence type="ECO:0000313" key="16">
    <source>
        <dbReference type="Proteomes" id="UP001595783"/>
    </source>
</evidence>
<evidence type="ECO:0000256" key="4">
    <source>
        <dbReference type="ARBA" id="ARBA00011904"/>
    </source>
</evidence>
<evidence type="ECO:0000256" key="13">
    <source>
        <dbReference type="ARBA" id="ARBA00048491"/>
    </source>
</evidence>
<comment type="catalytic activity">
    <reaction evidence="13">
        <text>CMP-N-acetyl-beta-neuraminate + 2 Fe(II)-[cytochrome b5] + O2 + 2 H(+) = CMP-N-glycoloyl-beta-neuraminate + 2 Fe(III)-[cytochrome b5] + H2O</text>
        <dbReference type="Rhea" id="RHEA:16145"/>
        <dbReference type="Rhea" id="RHEA-COMP:10438"/>
        <dbReference type="Rhea" id="RHEA-COMP:10439"/>
        <dbReference type="ChEBI" id="CHEBI:15377"/>
        <dbReference type="ChEBI" id="CHEBI:15378"/>
        <dbReference type="ChEBI" id="CHEBI:15379"/>
        <dbReference type="ChEBI" id="CHEBI:29033"/>
        <dbReference type="ChEBI" id="CHEBI:29034"/>
        <dbReference type="ChEBI" id="CHEBI:57812"/>
        <dbReference type="ChEBI" id="CHEBI:58376"/>
        <dbReference type="EC" id="1.14.18.2"/>
    </reaction>
</comment>
<dbReference type="SUPFAM" id="SSF50022">
    <property type="entry name" value="ISP domain"/>
    <property type="match status" value="1"/>
</dbReference>
<protein>
    <recommendedName>
        <fullName evidence="5">Cytidine monophosphate-N-acetylneuraminic acid hydroxylase</fullName>
        <ecNumber evidence="4">1.14.18.2</ecNumber>
    </recommendedName>
    <alternativeName>
        <fullName evidence="12">CMP-N-acetylneuraminate monooxygenase</fullName>
    </alternativeName>
    <alternativeName>
        <fullName evidence="11">CMP-Neu5Ac hydroxylase</fullName>
    </alternativeName>
    <alternativeName>
        <fullName evidence="10">CMP-NeuAc hydroxylase</fullName>
    </alternativeName>
</protein>
<comment type="caution">
    <text evidence="15">The sequence shown here is derived from an EMBL/GenBank/DDBJ whole genome shotgun (WGS) entry which is preliminary data.</text>
</comment>
<organism evidence="15 16">
    <name type="scientific">Helicobacter baculiformis</name>
    <dbReference type="NCBI Taxonomy" id="427351"/>
    <lineage>
        <taxon>Bacteria</taxon>
        <taxon>Pseudomonadati</taxon>
        <taxon>Campylobacterota</taxon>
        <taxon>Epsilonproteobacteria</taxon>
        <taxon>Campylobacterales</taxon>
        <taxon>Helicobacteraceae</taxon>
        <taxon>Helicobacter</taxon>
    </lineage>
</organism>
<feature type="domain" description="Rieske" evidence="14">
    <location>
        <begin position="40"/>
        <end position="91"/>
    </location>
</feature>
<dbReference type="PROSITE" id="PS51296">
    <property type="entry name" value="RIESKE"/>
    <property type="match status" value="1"/>
</dbReference>
<proteinExistence type="inferred from homology"/>
<dbReference type="InterPro" id="IPR036922">
    <property type="entry name" value="Rieske_2Fe-2S_sf"/>
</dbReference>
<keyword evidence="16" id="KW-1185">Reference proteome</keyword>
<dbReference type="InterPro" id="IPR017941">
    <property type="entry name" value="Rieske_2Fe-2S"/>
</dbReference>
<evidence type="ECO:0000256" key="7">
    <source>
        <dbReference type="ARBA" id="ARBA00022723"/>
    </source>
</evidence>
<evidence type="ECO:0000256" key="10">
    <source>
        <dbReference type="ARBA" id="ARBA00029883"/>
    </source>
</evidence>
<dbReference type="InterPro" id="IPR027033">
    <property type="entry name" value="Cnh"/>
</dbReference>
<name>A0ABV7ZIS3_9HELI</name>
<dbReference type="Pfam" id="PF13483">
    <property type="entry name" value="Lactamase_B_3"/>
    <property type="match status" value="1"/>
</dbReference>
<evidence type="ECO:0000256" key="1">
    <source>
        <dbReference type="ARBA" id="ARBA00003414"/>
    </source>
</evidence>
<evidence type="ECO:0000256" key="11">
    <source>
        <dbReference type="ARBA" id="ARBA00030460"/>
    </source>
</evidence>
<evidence type="ECO:0000259" key="14">
    <source>
        <dbReference type="PROSITE" id="PS51296"/>
    </source>
</evidence>
<comment type="pathway">
    <text evidence="2">Amino-sugar metabolism; N-acetylneuraminate metabolism.</text>
</comment>
<comment type="function">
    <text evidence="1">Sialic acids are components of carbohydrate chains of glycoconjugates and are involved in cell-cell recognition and cell-pathogen interactions. Catalyzes the conversion of CMP-N-acetylneuraminic acid (CMP-Neu5Ac) into its hydroxylated derivative CMP-N-glycolylneuraminic acid (CMP-Neu5Gc), a sialic acid abundantly expressed at the surface of many cells.</text>
</comment>
<evidence type="ECO:0000313" key="15">
    <source>
        <dbReference type="EMBL" id="MFC3847306.1"/>
    </source>
</evidence>
<dbReference type="Gene3D" id="2.102.10.10">
    <property type="entry name" value="Rieske [2Fe-2S] iron-sulphur domain"/>
    <property type="match status" value="1"/>
</dbReference>
<keyword evidence="8" id="KW-0408">Iron</keyword>
<evidence type="ECO:0000256" key="3">
    <source>
        <dbReference type="ARBA" id="ARBA00010303"/>
    </source>
</evidence>
<evidence type="ECO:0000256" key="9">
    <source>
        <dbReference type="ARBA" id="ARBA00023014"/>
    </source>
</evidence>
<dbReference type="InterPro" id="IPR036866">
    <property type="entry name" value="RibonucZ/Hydroxyglut_hydro"/>
</dbReference>
<sequence length="530" mass="59902">MSQNLQTSLVFPNLDEGVHPLNCGTHYVKISSSGCIEWLIDATCDHMGGSLCGGGGALHCPKHGWCLDLKTLTYANGAIKTPLDPATYSLKGKILTLTKARHLLNPYRPSKKGSFTFRYLNHACLYFESAGLKIITDPWLLGSAFLTGWWHATPSSQEALECLQRSDVIYISHNHPDHLSPETLSLVSKDKLFICANFASKSTEKALKSLGFTRVITLDFAQIYALHDHAFCAVFKSGDFRDDSGLYLCLEGHEILLTVDSNFLNRHVLPRELTLLCSAFSSGASGFPLCFDNYSLEEKRAICARNKAHMKSQVKQTLEICKPQFYMPYAGMFTEGALRDLEIKRENPKNTPKDYQKLCMNLGVGYLAPRQDRILHLSARGLQVNSTPHTPLTPSDPEVYIAHYKKTYIYDAQKLIAYLQNSNYVDKQIVTFIPTNDNFSAVVAPRVEANFACQTFRVLDPQEEVVRFQENFRVMVLKIRAEILACVVENHLPFEDFSIGFHCRIWRNPNTYESAFWFHFTNVYANTHPI</sequence>
<dbReference type="EMBL" id="JBHRZO010000009">
    <property type="protein sequence ID" value="MFC3847306.1"/>
    <property type="molecule type" value="Genomic_DNA"/>
</dbReference>
<evidence type="ECO:0000256" key="2">
    <source>
        <dbReference type="ARBA" id="ARBA00005141"/>
    </source>
</evidence>
<dbReference type="EC" id="1.14.18.2" evidence="4"/>
<keyword evidence="6" id="KW-0001">2Fe-2S</keyword>
<evidence type="ECO:0000256" key="8">
    <source>
        <dbReference type="ARBA" id="ARBA00023004"/>
    </source>
</evidence>
<accession>A0ABV7ZIS3</accession>
<dbReference type="SUPFAM" id="SSF56281">
    <property type="entry name" value="Metallo-hydrolase/oxidoreductase"/>
    <property type="match status" value="1"/>
</dbReference>
<evidence type="ECO:0000256" key="6">
    <source>
        <dbReference type="ARBA" id="ARBA00022714"/>
    </source>
</evidence>
<keyword evidence="9" id="KW-0411">Iron-sulfur</keyword>
<evidence type="ECO:0000256" key="12">
    <source>
        <dbReference type="ARBA" id="ARBA00033362"/>
    </source>
</evidence>
<comment type="similarity">
    <text evidence="3">Belongs to the CMP-Neu5Ac hydroxylase family.</text>
</comment>
<dbReference type="Gene3D" id="3.60.15.10">
    <property type="entry name" value="Ribonuclease Z/Hydroxyacylglutathione hydrolase-like"/>
    <property type="match status" value="1"/>
</dbReference>
<dbReference type="PANTHER" id="PTHR46522">
    <property type="entry name" value="CYTIDINE MONOPHOSPHATE-N-ACETYLNEURAMINIC ACID HYDROXYLASE"/>
    <property type="match status" value="1"/>
</dbReference>
<dbReference type="RefSeq" id="WP_382262378.1">
    <property type="nucleotide sequence ID" value="NZ_JBHRZO010000009.1"/>
</dbReference>
<reference evidence="16" key="1">
    <citation type="journal article" date="2019" name="Int. J. Syst. Evol. Microbiol.">
        <title>The Global Catalogue of Microorganisms (GCM) 10K type strain sequencing project: providing services to taxonomists for standard genome sequencing and annotation.</title>
        <authorList>
            <consortium name="The Broad Institute Genomics Platform"/>
            <consortium name="The Broad Institute Genome Sequencing Center for Infectious Disease"/>
            <person name="Wu L."/>
            <person name="Ma J."/>
        </authorList>
    </citation>
    <scope>NUCLEOTIDE SEQUENCE [LARGE SCALE GENOMIC DNA]</scope>
    <source>
        <strain evidence="16">CCUG 53816</strain>
    </source>
</reference>